<evidence type="ECO:0000313" key="8">
    <source>
        <dbReference type="EMBL" id="OAD76264.1"/>
    </source>
</evidence>
<gene>
    <name evidence="8" type="ORF">PHYBLDRAFT_76050</name>
</gene>
<dbReference type="InParanoid" id="A0A167NMA6"/>
<organism evidence="8 9">
    <name type="scientific">Phycomyces blakesleeanus (strain ATCC 8743b / DSM 1359 / FGSC 10004 / NBRC 33097 / NRRL 1555)</name>
    <dbReference type="NCBI Taxonomy" id="763407"/>
    <lineage>
        <taxon>Eukaryota</taxon>
        <taxon>Fungi</taxon>
        <taxon>Fungi incertae sedis</taxon>
        <taxon>Mucoromycota</taxon>
        <taxon>Mucoromycotina</taxon>
        <taxon>Mucoromycetes</taxon>
        <taxon>Mucorales</taxon>
        <taxon>Phycomycetaceae</taxon>
        <taxon>Phycomyces</taxon>
    </lineage>
</organism>
<keyword evidence="3 7" id="KW-0812">Transmembrane</keyword>
<dbReference type="Gene3D" id="1.20.1540.10">
    <property type="entry name" value="Rhomboid-like"/>
    <property type="match status" value="1"/>
</dbReference>
<dbReference type="AlphaFoldDB" id="A0A167NMA6"/>
<comment type="similarity">
    <text evidence="2 7">Belongs to the derlin family.</text>
</comment>
<evidence type="ECO:0000256" key="4">
    <source>
        <dbReference type="ARBA" id="ARBA00022824"/>
    </source>
</evidence>
<dbReference type="VEuPathDB" id="FungiDB:PHYBLDRAFT_76050"/>
<keyword evidence="6 7" id="KW-0472">Membrane</keyword>
<evidence type="ECO:0000256" key="3">
    <source>
        <dbReference type="ARBA" id="ARBA00022692"/>
    </source>
</evidence>
<keyword evidence="5 7" id="KW-1133">Transmembrane helix</keyword>
<evidence type="ECO:0000256" key="6">
    <source>
        <dbReference type="ARBA" id="ARBA00023136"/>
    </source>
</evidence>
<feature type="transmembrane region" description="Helical" evidence="7">
    <location>
        <begin position="17"/>
        <end position="38"/>
    </location>
</feature>
<evidence type="ECO:0000256" key="2">
    <source>
        <dbReference type="ARBA" id="ARBA00008917"/>
    </source>
</evidence>
<comment type="caution">
    <text evidence="7">Lacks conserved residue(s) required for the propagation of feature annotation.</text>
</comment>
<dbReference type="FunCoup" id="A0A167NMA6">
    <property type="interactions" value="8"/>
</dbReference>
<evidence type="ECO:0000256" key="7">
    <source>
        <dbReference type="RuleBase" id="RU363059"/>
    </source>
</evidence>
<evidence type="ECO:0000256" key="5">
    <source>
        <dbReference type="ARBA" id="ARBA00022989"/>
    </source>
</evidence>
<feature type="transmembrane region" description="Helical" evidence="7">
    <location>
        <begin position="100"/>
        <end position="121"/>
    </location>
</feature>
<evidence type="ECO:0000256" key="1">
    <source>
        <dbReference type="ARBA" id="ARBA00004477"/>
    </source>
</evidence>
<dbReference type="Pfam" id="PF04511">
    <property type="entry name" value="DER1"/>
    <property type="match status" value="1"/>
</dbReference>
<dbReference type="InterPro" id="IPR035952">
    <property type="entry name" value="Rhomboid-like_sf"/>
</dbReference>
<proteinExistence type="inferred from homology"/>
<dbReference type="RefSeq" id="XP_018294304.1">
    <property type="nucleotide sequence ID" value="XM_018443117.1"/>
</dbReference>
<protein>
    <recommendedName>
        <fullName evidence="7">Derlin</fullName>
    </recommendedName>
</protein>
<dbReference type="GeneID" id="29004023"/>
<feature type="transmembrane region" description="Helical" evidence="7">
    <location>
        <begin position="59"/>
        <end position="80"/>
    </location>
</feature>
<name>A0A167NMA6_PHYB8</name>
<dbReference type="STRING" id="763407.A0A167NMA6"/>
<sequence length="249" mass="27645">MPIIPQSVQQWYNKVPLITKAIITISAAVIVAPALGIVDSSTFVLNWNAIFKKGQVWRLITTFFSNRLSFGSLMGTYYLYCHSIELETDAFQAKKAEYAYYLFVTSIFQLAAASILGLSVMTNGFSMSIAYLWGRHYQGREVSFMLGLRFKALYLPWVILASDFITSGRLSMASLIGIGASRAYCYLKDEYPRQGGRQLVAVPEFWVRFFNRGFSAGGGSAGSGLPNPLNLRLTGNSQWSGSGFRLGTR</sequence>
<evidence type="ECO:0000313" key="9">
    <source>
        <dbReference type="Proteomes" id="UP000077315"/>
    </source>
</evidence>
<dbReference type="EMBL" id="KV440976">
    <property type="protein sequence ID" value="OAD76264.1"/>
    <property type="molecule type" value="Genomic_DNA"/>
</dbReference>
<keyword evidence="9" id="KW-1185">Reference proteome</keyword>
<keyword evidence="4 7" id="KW-0256">Endoplasmic reticulum</keyword>
<dbReference type="InterPro" id="IPR007599">
    <property type="entry name" value="DER1"/>
</dbReference>
<dbReference type="GO" id="GO:0005789">
    <property type="term" value="C:endoplasmic reticulum membrane"/>
    <property type="evidence" value="ECO:0007669"/>
    <property type="project" value="UniProtKB-SubCell"/>
</dbReference>
<accession>A0A167NMA6</accession>
<dbReference type="Proteomes" id="UP000077315">
    <property type="component" value="Unassembled WGS sequence"/>
</dbReference>
<comment type="subcellular location">
    <subcellularLocation>
        <location evidence="1 7">Endoplasmic reticulum membrane</location>
        <topology evidence="1 7">Multi-pass membrane protein</topology>
    </subcellularLocation>
</comment>
<dbReference type="OrthoDB" id="1716531at2759"/>
<dbReference type="PANTHER" id="PTHR11009">
    <property type="entry name" value="DER1-LIKE PROTEIN, DERLIN"/>
    <property type="match status" value="1"/>
</dbReference>
<dbReference type="SUPFAM" id="SSF144091">
    <property type="entry name" value="Rhomboid-like"/>
    <property type="match status" value="1"/>
</dbReference>
<comment type="function">
    <text evidence="7">May be involved in the degradation of misfolded endoplasmic reticulum (ER) luminal proteins.</text>
</comment>
<reference evidence="9" key="1">
    <citation type="submission" date="2015-06" db="EMBL/GenBank/DDBJ databases">
        <title>Expansion of signal transduction pathways in fungi by whole-genome duplication.</title>
        <authorList>
            <consortium name="DOE Joint Genome Institute"/>
            <person name="Corrochano L.M."/>
            <person name="Kuo A."/>
            <person name="Marcet-Houben M."/>
            <person name="Polaino S."/>
            <person name="Salamov A."/>
            <person name="Villalobos J.M."/>
            <person name="Alvarez M.I."/>
            <person name="Avalos J."/>
            <person name="Benito E.P."/>
            <person name="Benoit I."/>
            <person name="Burger G."/>
            <person name="Camino L.P."/>
            <person name="Canovas D."/>
            <person name="Cerda-Olmedo E."/>
            <person name="Cheng J.-F."/>
            <person name="Dominguez A."/>
            <person name="Elias M."/>
            <person name="Eslava A.P."/>
            <person name="Glaser F."/>
            <person name="Grimwood J."/>
            <person name="Gutierrez G."/>
            <person name="Heitman J."/>
            <person name="Henrissat B."/>
            <person name="Iturriaga E.A."/>
            <person name="Lang B.F."/>
            <person name="Lavin J.L."/>
            <person name="Lee S."/>
            <person name="Li W."/>
            <person name="Lindquist E."/>
            <person name="Lopez-Garcia S."/>
            <person name="Luque E.M."/>
            <person name="Marcos A.T."/>
            <person name="Martin J."/>
            <person name="McCluskey K."/>
            <person name="Medina H.R."/>
            <person name="Miralles-Duran A."/>
            <person name="Miyazaki A."/>
            <person name="Munoz-Torres E."/>
            <person name="Oguiza J.A."/>
            <person name="Ohm R."/>
            <person name="Olmedo M."/>
            <person name="Orejas M."/>
            <person name="Ortiz-Castellanos L."/>
            <person name="Pisabarro A.G."/>
            <person name="Rodriguez-Romero J."/>
            <person name="Ruiz-Herrera J."/>
            <person name="Ruiz-Vazquez R."/>
            <person name="Sanz C."/>
            <person name="Schackwitz W."/>
            <person name="Schmutz J."/>
            <person name="Shahriari M."/>
            <person name="Shelest E."/>
            <person name="Silva-Franco F."/>
            <person name="Soanes D."/>
            <person name="Syed K."/>
            <person name="Tagua V.G."/>
            <person name="Talbot N.J."/>
            <person name="Thon M."/>
            <person name="De vries R.P."/>
            <person name="Wiebenga A."/>
            <person name="Yadav J.S."/>
            <person name="Braun E.L."/>
            <person name="Baker S."/>
            <person name="Garre V."/>
            <person name="Horwitz B."/>
            <person name="Torres-Martinez S."/>
            <person name="Idnurm A."/>
            <person name="Herrera-Estrella A."/>
            <person name="Gabaldon T."/>
            <person name="Grigoriev I.V."/>
        </authorList>
    </citation>
    <scope>NUCLEOTIDE SEQUENCE [LARGE SCALE GENOMIC DNA]</scope>
    <source>
        <strain evidence="9">NRRL 1555(-)</strain>
    </source>
</reference>
<dbReference type="GO" id="GO:0006950">
    <property type="term" value="P:response to stress"/>
    <property type="evidence" value="ECO:0007669"/>
    <property type="project" value="UniProtKB-ARBA"/>
</dbReference>